<sequence length="32" mass="3277">MKIAISGKGGVGKTMLASLLSFIFAESGYSVL</sequence>
<feature type="domain" description="CobQ/CobB/MinD/ParA nucleotide binding" evidence="1">
    <location>
        <begin position="3"/>
        <end position="32"/>
    </location>
</feature>
<proteinExistence type="predicted"/>
<dbReference type="Pfam" id="PF01656">
    <property type="entry name" value="CbiA"/>
    <property type="match status" value="1"/>
</dbReference>
<gene>
    <name evidence="2" type="ORF">S01H1_22661</name>
</gene>
<dbReference type="InterPro" id="IPR027417">
    <property type="entry name" value="P-loop_NTPase"/>
</dbReference>
<evidence type="ECO:0000313" key="2">
    <source>
        <dbReference type="EMBL" id="GAF90747.1"/>
    </source>
</evidence>
<dbReference type="SUPFAM" id="SSF52540">
    <property type="entry name" value="P-loop containing nucleoside triphosphate hydrolases"/>
    <property type="match status" value="1"/>
</dbReference>
<dbReference type="Gene3D" id="3.40.50.300">
    <property type="entry name" value="P-loop containing nucleotide triphosphate hydrolases"/>
    <property type="match status" value="1"/>
</dbReference>
<dbReference type="InterPro" id="IPR002586">
    <property type="entry name" value="CobQ/CobB/MinD/ParA_Nub-bd_dom"/>
</dbReference>
<accession>X0TRG3</accession>
<organism evidence="2">
    <name type="scientific">marine sediment metagenome</name>
    <dbReference type="NCBI Taxonomy" id="412755"/>
    <lineage>
        <taxon>unclassified sequences</taxon>
        <taxon>metagenomes</taxon>
        <taxon>ecological metagenomes</taxon>
    </lineage>
</organism>
<reference evidence="2" key="1">
    <citation type="journal article" date="2014" name="Front. Microbiol.">
        <title>High frequency of phylogenetically diverse reductive dehalogenase-homologous genes in deep subseafloor sedimentary metagenomes.</title>
        <authorList>
            <person name="Kawai M."/>
            <person name="Futagami T."/>
            <person name="Toyoda A."/>
            <person name="Takaki Y."/>
            <person name="Nishi S."/>
            <person name="Hori S."/>
            <person name="Arai W."/>
            <person name="Tsubouchi T."/>
            <person name="Morono Y."/>
            <person name="Uchiyama I."/>
            <person name="Ito T."/>
            <person name="Fujiyama A."/>
            <person name="Inagaki F."/>
            <person name="Takami H."/>
        </authorList>
    </citation>
    <scope>NUCLEOTIDE SEQUENCE</scope>
    <source>
        <strain evidence="2">Expedition CK06-06</strain>
    </source>
</reference>
<dbReference type="EMBL" id="BARS01012842">
    <property type="protein sequence ID" value="GAF90747.1"/>
    <property type="molecule type" value="Genomic_DNA"/>
</dbReference>
<comment type="caution">
    <text evidence="2">The sequence shown here is derived from an EMBL/GenBank/DDBJ whole genome shotgun (WGS) entry which is preliminary data.</text>
</comment>
<protein>
    <recommendedName>
        <fullName evidence="1">CobQ/CobB/MinD/ParA nucleotide binding domain-containing protein</fullName>
    </recommendedName>
</protein>
<feature type="non-terminal residue" evidence="2">
    <location>
        <position position="32"/>
    </location>
</feature>
<evidence type="ECO:0000259" key="1">
    <source>
        <dbReference type="Pfam" id="PF01656"/>
    </source>
</evidence>
<name>X0TRG3_9ZZZZ</name>
<dbReference type="AlphaFoldDB" id="X0TRG3"/>